<protein>
    <recommendedName>
        <fullName evidence="8">DDE Tnp4 domain-containing protein</fullName>
    </recommendedName>
</protein>
<dbReference type="EMBL" id="OZ034826">
    <property type="protein sequence ID" value="CAL1681093.1"/>
    <property type="molecule type" value="Genomic_DNA"/>
</dbReference>
<keyword evidence="10" id="KW-1185">Reference proteome</keyword>
<evidence type="ECO:0000256" key="6">
    <source>
        <dbReference type="ARBA" id="ARBA00022801"/>
    </source>
</evidence>
<evidence type="ECO:0000256" key="1">
    <source>
        <dbReference type="ARBA" id="ARBA00001968"/>
    </source>
</evidence>
<dbReference type="GO" id="GO:0004518">
    <property type="term" value="F:nuclease activity"/>
    <property type="evidence" value="ECO:0007669"/>
    <property type="project" value="UniProtKB-KW"/>
</dbReference>
<keyword evidence="4" id="KW-0540">Nuclease</keyword>
<name>A0AAV2NLZ0_9HYME</name>
<organism evidence="9 10">
    <name type="scientific">Lasius platythorax</name>
    <dbReference type="NCBI Taxonomy" id="488582"/>
    <lineage>
        <taxon>Eukaryota</taxon>
        <taxon>Metazoa</taxon>
        <taxon>Ecdysozoa</taxon>
        <taxon>Arthropoda</taxon>
        <taxon>Hexapoda</taxon>
        <taxon>Insecta</taxon>
        <taxon>Pterygota</taxon>
        <taxon>Neoptera</taxon>
        <taxon>Endopterygota</taxon>
        <taxon>Hymenoptera</taxon>
        <taxon>Apocrita</taxon>
        <taxon>Aculeata</taxon>
        <taxon>Formicoidea</taxon>
        <taxon>Formicidae</taxon>
        <taxon>Formicinae</taxon>
        <taxon>Lasius</taxon>
        <taxon>Lasius</taxon>
    </lineage>
</organism>
<dbReference type="GO" id="GO:0016787">
    <property type="term" value="F:hydrolase activity"/>
    <property type="evidence" value="ECO:0007669"/>
    <property type="project" value="UniProtKB-KW"/>
</dbReference>
<dbReference type="AlphaFoldDB" id="A0AAV2NLZ0"/>
<evidence type="ECO:0000256" key="3">
    <source>
        <dbReference type="ARBA" id="ARBA00006958"/>
    </source>
</evidence>
<sequence>MVRPLLLKRSRRRPLPVKLKLAATLAFLAHGDSIKSKAWEFRIGKSTMYKIVIEVCQAIWTILQPLYLPEPSYELWTQIAENFFSKWQFPNCVGAIDGRHMQIQAPPNSGSEFFNYKKYFSLVLMASCDASYKFTWVDIGQYGSISDGGVWSNSAFADGLEHGEAKLPPPKMLPGSHIKFPYIFVADEAFPLNAYLMRPYPRTALQNKQRVFNYRLSRARRVIENTFGILVSRWRILRRCICNTPRNAEVMFQTLVCLHNFIMTEESKETPQHRNYCPSTYVDHEDQNGNTIPGDWRAGGEDERGLQRIGRIGANNLARTAALLRDILCDYLISEAGEEVAPWQYERAFRGAILNLPQF</sequence>
<dbReference type="Pfam" id="PF13359">
    <property type="entry name" value="DDE_Tnp_4"/>
    <property type="match status" value="1"/>
</dbReference>
<dbReference type="PANTHER" id="PTHR22930">
    <property type="match status" value="1"/>
</dbReference>
<dbReference type="InterPro" id="IPR045249">
    <property type="entry name" value="HARBI1-like"/>
</dbReference>
<dbReference type="InterPro" id="IPR027806">
    <property type="entry name" value="HARBI1_dom"/>
</dbReference>
<evidence type="ECO:0000313" key="10">
    <source>
        <dbReference type="Proteomes" id="UP001497644"/>
    </source>
</evidence>
<evidence type="ECO:0000256" key="4">
    <source>
        <dbReference type="ARBA" id="ARBA00022722"/>
    </source>
</evidence>
<evidence type="ECO:0000256" key="5">
    <source>
        <dbReference type="ARBA" id="ARBA00022723"/>
    </source>
</evidence>
<dbReference type="GO" id="GO:0046872">
    <property type="term" value="F:metal ion binding"/>
    <property type="evidence" value="ECO:0007669"/>
    <property type="project" value="UniProtKB-KW"/>
</dbReference>
<evidence type="ECO:0000256" key="7">
    <source>
        <dbReference type="ARBA" id="ARBA00023242"/>
    </source>
</evidence>
<keyword evidence="7" id="KW-0539">Nucleus</keyword>
<dbReference type="GO" id="GO:0005634">
    <property type="term" value="C:nucleus"/>
    <property type="evidence" value="ECO:0007669"/>
    <property type="project" value="UniProtKB-SubCell"/>
</dbReference>
<keyword evidence="5" id="KW-0479">Metal-binding</keyword>
<gene>
    <name evidence="9" type="ORF">LPLAT_LOCUS7245</name>
</gene>
<proteinExistence type="inferred from homology"/>
<reference evidence="9" key="1">
    <citation type="submission" date="2024-04" db="EMBL/GenBank/DDBJ databases">
        <authorList>
            <consortium name="Molecular Ecology Group"/>
        </authorList>
    </citation>
    <scope>NUCLEOTIDE SEQUENCE</scope>
</reference>
<dbReference type="Proteomes" id="UP001497644">
    <property type="component" value="Chromosome 3"/>
</dbReference>
<comment type="cofactor">
    <cofactor evidence="1">
        <name>a divalent metal cation</name>
        <dbReference type="ChEBI" id="CHEBI:60240"/>
    </cofactor>
</comment>
<dbReference type="PANTHER" id="PTHR22930:SF269">
    <property type="entry name" value="NUCLEASE HARBI1-LIKE PROTEIN"/>
    <property type="match status" value="1"/>
</dbReference>
<comment type="subcellular location">
    <subcellularLocation>
        <location evidence="2">Nucleus</location>
    </subcellularLocation>
</comment>
<evidence type="ECO:0000259" key="8">
    <source>
        <dbReference type="Pfam" id="PF13359"/>
    </source>
</evidence>
<keyword evidence="6" id="KW-0378">Hydrolase</keyword>
<feature type="domain" description="DDE Tnp4" evidence="8">
    <location>
        <begin position="96"/>
        <end position="260"/>
    </location>
</feature>
<evidence type="ECO:0000313" key="9">
    <source>
        <dbReference type="EMBL" id="CAL1681093.1"/>
    </source>
</evidence>
<comment type="similarity">
    <text evidence="3">Belongs to the HARBI1 family.</text>
</comment>
<accession>A0AAV2NLZ0</accession>
<evidence type="ECO:0000256" key="2">
    <source>
        <dbReference type="ARBA" id="ARBA00004123"/>
    </source>
</evidence>